<sequence length="169" mass="17602" precursor="true">MLSDRVPFLPSLGALACLVSPAAIALSDNPCPGCEISITDNAPIASFGAGSQAMNYISMVDHGDCFLQVLEGCKDGSPCTFFHQWSFASGTCGDAQAGWGYRYWDIDDPGQSHGATDSGTGQTTGSNSIWIACNSEYESAMVVTNACDPPQTCFARSAAKCSDCVGSSK</sequence>
<gene>
    <name evidence="2" type="ORF">Pla133_16130</name>
</gene>
<protein>
    <recommendedName>
        <fullName evidence="4">C3H1-type domain-containing protein</fullName>
    </recommendedName>
</protein>
<organism evidence="2 3">
    <name type="scientific">Engelhardtia mirabilis</name>
    <dbReference type="NCBI Taxonomy" id="2528011"/>
    <lineage>
        <taxon>Bacteria</taxon>
        <taxon>Pseudomonadati</taxon>
        <taxon>Planctomycetota</taxon>
        <taxon>Planctomycetia</taxon>
        <taxon>Planctomycetia incertae sedis</taxon>
        <taxon>Engelhardtia</taxon>
    </lineage>
</organism>
<proteinExistence type="predicted"/>
<evidence type="ECO:0008006" key="4">
    <source>
        <dbReference type="Google" id="ProtNLM"/>
    </source>
</evidence>
<dbReference type="EMBL" id="CP036287">
    <property type="protein sequence ID" value="QDU66537.1"/>
    <property type="molecule type" value="Genomic_DNA"/>
</dbReference>
<accession>A0A518BHS5</accession>
<dbReference type="Proteomes" id="UP000316921">
    <property type="component" value="Chromosome"/>
</dbReference>
<evidence type="ECO:0000313" key="2">
    <source>
        <dbReference type="EMBL" id="QDU66537.1"/>
    </source>
</evidence>
<dbReference type="KEGG" id="pbap:Pla133_16130"/>
<name>A0A518BHS5_9BACT</name>
<dbReference type="AlphaFoldDB" id="A0A518BHS5"/>
<dbReference type="PROSITE" id="PS51257">
    <property type="entry name" value="PROKAR_LIPOPROTEIN"/>
    <property type="match status" value="1"/>
</dbReference>
<keyword evidence="1" id="KW-0732">Signal</keyword>
<evidence type="ECO:0000256" key="1">
    <source>
        <dbReference type="SAM" id="SignalP"/>
    </source>
</evidence>
<reference evidence="2 3" key="1">
    <citation type="submission" date="2019-02" db="EMBL/GenBank/DDBJ databases">
        <title>Deep-cultivation of Planctomycetes and their phenomic and genomic characterization uncovers novel biology.</title>
        <authorList>
            <person name="Wiegand S."/>
            <person name="Jogler M."/>
            <person name="Boedeker C."/>
            <person name="Pinto D."/>
            <person name="Vollmers J."/>
            <person name="Rivas-Marin E."/>
            <person name="Kohn T."/>
            <person name="Peeters S.H."/>
            <person name="Heuer A."/>
            <person name="Rast P."/>
            <person name="Oberbeckmann S."/>
            <person name="Bunk B."/>
            <person name="Jeske O."/>
            <person name="Meyerdierks A."/>
            <person name="Storesund J.E."/>
            <person name="Kallscheuer N."/>
            <person name="Luecker S."/>
            <person name="Lage O.M."/>
            <person name="Pohl T."/>
            <person name="Merkel B.J."/>
            <person name="Hornburger P."/>
            <person name="Mueller R.-W."/>
            <person name="Bruemmer F."/>
            <person name="Labrenz M."/>
            <person name="Spormann A.M."/>
            <person name="Op den Camp H."/>
            <person name="Overmann J."/>
            <person name="Amann R."/>
            <person name="Jetten M.S.M."/>
            <person name="Mascher T."/>
            <person name="Medema M.H."/>
            <person name="Devos D.P."/>
            <person name="Kaster A.-K."/>
            <person name="Ovreas L."/>
            <person name="Rohde M."/>
            <person name="Galperin M.Y."/>
            <person name="Jogler C."/>
        </authorList>
    </citation>
    <scope>NUCLEOTIDE SEQUENCE [LARGE SCALE GENOMIC DNA]</scope>
    <source>
        <strain evidence="2 3">Pla133</strain>
    </source>
</reference>
<evidence type="ECO:0000313" key="3">
    <source>
        <dbReference type="Proteomes" id="UP000316921"/>
    </source>
</evidence>
<keyword evidence="3" id="KW-1185">Reference proteome</keyword>
<feature type="signal peptide" evidence="1">
    <location>
        <begin position="1"/>
        <end position="25"/>
    </location>
</feature>
<feature type="chain" id="PRO_5022169796" description="C3H1-type domain-containing protein" evidence="1">
    <location>
        <begin position="26"/>
        <end position="169"/>
    </location>
</feature>